<proteinExistence type="predicted"/>
<evidence type="ECO:0000313" key="4">
    <source>
        <dbReference type="Proteomes" id="UP001497623"/>
    </source>
</evidence>
<keyword evidence="1" id="KW-1133">Transmembrane helix</keyword>
<feature type="transmembrane region" description="Helical" evidence="1">
    <location>
        <begin position="49"/>
        <end position="70"/>
    </location>
</feature>
<keyword evidence="2" id="KW-0732">Signal</keyword>
<organism evidence="3 4">
    <name type="scientific">Meganyctiphanes norvegica</name>
    <name type="common">Northern krill</name>
    <name type="synonym">Thysanopoda norvegica</name>
    <dbReference type="NCBI Taxonomy" id="48144"/>
    <lineage>
        <taxon>Eukaryota</taxon>
        <taxon>Metazoa</taxon>
        <taxon>Ecdysozoa</taxon>
        <taxon>Arthropoda</taxon>
        <taxon>Crustacea</taxon>
        <taxon>Multicrustacea</taxon>
        <taxon>Malacostraca</taxon>
        <taxon>Eumalacostraca</taxon>
        <taxon>Eucarida</taxon>
        <taxon>Euphausiacea</taxon>
        <taxon>Euphausiidae</taxon>
        <taxon>Meganyctiphanes</taxon>
    </lineage>
</organism>
<feature type="chain" id="PRO_5043393822" evidence="2">
    <location>
        <begin position="21"/>
        <end position="123"/>
    </location>
</feature>
<comment type="caution">
    <text evidence="3">The sequence shown here is derived from an EMBL/GenBank/DDBJ whole genome shotgun (WGS) entry which is preliminary data.</text>
</comment>
<keyword evidence="4" id="KW-1185">Reference proteome</keyword>
<sequence length="123" mass="14092">MKRIAVAAVVLVCLYSIANASEEPDMFSEIGRVFFLDSDGGITFNTTSLLYIGILAFPLLLHILWILFLLNTDYTNIFGTKRRSDATPSHNSMQQYYAQFTERSLDSFSPILEMLRKAYEKYM</sequence>
<keyword evidence="1" id="KW-0812">Transmembrane</keyword>
<keyword evidence="1" id="KW-0472">Membrane</keyword>
<evidence type="ECO:0000256" key="1">
    <source>
        <dbReference type="SAM" id="Phobius"/>
    </source>
</evidence>
<feature type="signal peptide" evidence="2">
    <location>
        <begin position="1"/>
        <end position="20"/>
    </location>
</feature>
<protein>
    <submittedName>
        <fullName evidence="3">Uncharacterized protein</fullName>
    </submittedName>
</protein>
<dbReference type="EMBL" id="CAXKWB010015267">
    <property type="protein sequence ID" value="CAL4113172.1"/>
    <property type="molecule type" value="Genomic_DNA"/>
</dbReference>
<name>A0AAV2R4S2_MEGNR</name>
<dbReference type="Proteomes" id="UP001497623">
    <property type="component" value="Unassembled WGS sequence"/>
</dbReference>
<evidence type="ECO:0000256" key="2">
    <source>
        <dbReference type="SAM" id="SignalP"/>
    </source>
</evidence>
<accession>A0AAV2R4S2</accession>
<gene>
    <name evidence="3" type="ORF">MNOR_LOCUS20063</name>
</gene>
<evidence type="ECO:0000313" key="3">
    <source>
        <dbReference type="EMBL" id="CAL4113172.1"/>
    </source>
</evidence>
<reference evidence="3 4" key="1">
    <citation type="submission" date="2024-05" db="EMBL/GenBank/DDBJ databases">
        <authorList>
            <person name="Wallberg A."/>
        </authorList>
    </citation>
    <scope>NUCLEOTIDE SEQUENCE [LARGE SCALE GENOMIC DNA]</scope>
</reference>
<dbReference type="AlphaFoldDB" id="A0AAV2R4S2"/>